<gene>
    <name evidence="1" type="ORF">GGG17_00240</name>
</gene>
<organism evidence="1 2">
    <name type="scientific">Arsenicicoccus cauae</name>
    <dbReference type="NCBI Taxonomy" id="2663847"/>
    <lineage>
        <taxon>Bacteria</taxon>
        <taxon>Bacillati</taxon>
        <taxon>Actinomycetota</taxon>
        <taxon>Actinomycetes</taxon>
        <taxon>Micrococcales</taxon>
        <taxon>Intrasporangiaceae</taxon>
        <taxon>Arsenicicoccus</taxon>
    </lineage>
</organism>
<evidence type="ECO:0000313" key="2">
    <source>
        <dbReference type="Proteomes" id="UP000431092"/>
    </source>
</evidence>
<reference evidence="1 2" key="1">
    <citation type="submission" date="2019-11" db="EMBL/GenBank/DDBJ databases">
        <title>Whole genome sequencing identifies a novel species of the genus Arsenicicoccus isolated from human blood.</title>
        <authorList>
            <person name="Jeong J.H."/>
            <person name="Kweon O.J."/>
            <person name="Kim H.R."/>
            <person name="Kim T.-H."/>
            <person name="Ha S.-M."/>
            <person name="Lee M.-K."/>
        </authorList>
    </citation>
    <scope>NUCLEOTIDE SEQUENCE [LARGE SCALE GENOMIC DNA]</scope>
    <source>
        <strain evidence="1 2">MKL-02</strain>
    </source>
</reference>
<dbReference type="EMBL" id="WLVL01000002">
    <property type="protein sequence ID" value="MTB70431.1"/>
    <property type="molecule type" value="Genomic_DNA"/>
</dbReference>
<sequence length="65" mass="7232">MSETVLAALSPTPWGAALRRKEREGGGNHLVQLLRAPDTHTRSFDVVPLACLTHAHSWRRSWTDA</sequence>
<dbReference type="AlphaFoldDB" id="A0A6I3IPZ5"/>
<evidence type="ECO:0000313" key="1">
    <source>
        <dbReference type="EMBL" id="MTB70431.1"/>
    </source>
</evidence>
<accession>A0A6I3IPZ5</accession>
<proteinExistence type="predicted"/>
<keyword evidence="2" id="KW-1185">Reference proteome</keyword>
<comment type="caution">
    <text evidence="1">The sequence shown here is derived from an EMBL/GenBank/DDBJ whole genome shotgun (WGS) entry which is preliminary data.</text>
</comment>
<name>A0A6I3IPZ5_9MICO</name>
<dbReference type="RefSeq" id="WP_154591820.1">
    <property type="nucleotide sequence ID" value="NZ_CP171001.1"/>
</dbReference>
<dbReference type="Proteomes" id="UP000431092">
    <property type="component" value="Unassembled WGS sequence"/>
</dbReference>
<protein>
    <submittedName>
        <fullName evidence="1">Uncharacterized protein</fullName>
    </submittedName>
</protein>